<accession>A0ABQ6V5L5</accession>
<name>A0ABQ6V5L5_9MICO</name>
<reference evidence="4" key="1">
    <citation type="submission" date="2019-09" db="EMBL/GenBank/DDBJ databases">
        <title>Whole genome sequencing of Microbacterium maritypicum.</title>
        <authorList>
            <person name="Lenchi N."/>
        </authorList>
    </citation>
    <scope>NUCLEOTIDE SEQUENCE [LARGE SCALE GENOMIC DNA]</scope>
    <source>
        <strain evidence="4">G1</strain>
    </source>
</reference>
<sequence>MASAPVLAPLPADDLRPRHPRTLPSGVLAGLILAALWIIAGGIGRLTGSDVVITRLLSFVGVGALQVNEWMLPGLWTLATLLGAAAVLTSVTWFVAERAHGGRRPFVALWFAAIIASTVLGLCVDLTRALTYLADFGVRGATAVVVEVAPVAVYWGVVSGWIPALLVFRRVQPDGPRPRAWPAIVAVLVSATLLVVVSSLADAARQQQIIQENAEAQGLTEEGGAFPDPTAEGDPVPAVAPGVSAPELEPEWCTSDKAMLLLGGSDAATGHRGQVIHLMNFSDEPCVVEGYPDIAFADQNGNLLDVEVLPGSSFMAADPGVARITVPAQGQATSVIGWDANATDGALVARQLYAAPIPGLERGSWPVELDVVAGSGVEVTAWTLDPGVTVP</sequence>
<evidence type="ECO:0000259" key="2">
    <source>
        <dbReference type="Pfam" id="PF14016"/>
    </source>
</evidence>
<keyword evidence="1" id="KW-0472">Membrane</keyword>
<dbReference type="InterPro" id="IPR025326">
    <property type="entry name" value="DUF4232"/>
</dbReference>
<feature type="transmembrane region" description="Helical" evidence="1">
    <location>
        <begin position="74"/>
        <end position="95"/>
    </location>
</feature>
<feature type="transmembrane region" description="Helical" evidence="1">
    <location>
        <begin position="107"/>
        <end position="131"/>
    </location>
</feature>
<feature type="domain" description="DUF4232" evidence="2">
    <location>
        <begin position="253"/>
        <end position="382"/>
    </location>
</feature>
<keyword evidence="1" id="KW-0812">Transmembrane</keyword>
<feature type="transmembrane region" description="Helical" evidence="1">
    <location>
        <begin position="23"/>
        <end position="40"/>
    </location>
</feature>
<dbReference type="EMBL" id="WAAO01000002">
    <property type="protein sequence ID" value="KAB1864673.1"/>
    <property type="molecule type" value="Genomic_DNA"/>
</dbReference>
<dbReference type="GeneID" id="77477052"/>
<dbReference type="Proteomes" id="UP000478836">
    <property type="component" value="Unassembled WGS sequence"/>
</dbReference>
<evidence type="ECO:0000313" key="3">
    <source>
        <dbReference type="EMBL" id="KAB1864673.1"/>
    </source>
</evidence>
<feature type="transmembrane region" description="Helical" evidence="1">
    <location>
        <begin position="151"/>
        <end position="168"/>
    </location>
</feature>
<feature type="transmembrane region" description="Helical" evidence="1">
    <location>
        <begin position="52"/>
        <end position="68"/>
    </location>
</feature>
<comment type="caution">
    <text evidence="3">The sequence shown here is derived from an EMBL/GenBank/DDBJ whole genome shotgun (WGS) entry which is preliminary data.</text>
</comment>
<proteinExistence type="predicted"/>
<dbReference type="RefSeq" id="WP_151459484.1">
    <property type="nucleotide sequence ID" value="NZ_WAAO01000002.1"/>
</dbReference>
<gene>
    <name evidence="3" type="ORF">F6A08_11345</name>
</gene>
<dbReference type="Pfam" id="PF14016">
    <property type="entry name" value="DUF4232"/>
    <property type="match status" value="1"/>
</dbReference>
<keyword evidence="4" id="KW-1185">Reference proteome</keyword>
<evidence type="ECO:0000313" key="4">
    <source>
        <dbReference type="Proteomes" id="UP000478836"/>
    </source>
</evidence>
<keyword evidence="1" id="KW-1133">Transmembrane helix</keyword>
<evidence type="ECO:0000256" key="1">
    <source>
        <dbReference type="SAM" id="Phobius"/>
    </source>
</evidence>
<organism evidence="3 4">
    <name type="scientific">Microbacterium algeriense</name>
    <dbReference type="NCBI Taxonomy" id="2615184"/>
    <lineage>
        <taxon>Bacteria</taxon>
        <taxon>Bacillati</taxon>
        <taxon>Actinomycetota</taxon>
        <taxon>Actinomycetes</taxon>
        <taxon>Micrococcales</taxon>
        <taxon>Microbacteriaceae</taxon>
        <taxon>Microbacterium</taxon>
    </lineage>
</organism>
<protein>
    <submittedName>
        <fullName evidence="3">DUF4232 domain-containing protein</fullName>
    </submittedName>
</protein>
<feature type="transmembrane region" description="Helical" evidence="1">
    <location>
        <begin position="180"/>
        <end position="201"/>
    </location>
</feature>